<organism evidence="1 2">
    <name type="scientific">Mucuna pruriens</name>
    <name type="common">Velvet bean</name>
    <name type="synonym">Dolichos pruriens</name>
    <dbReference type="NCBI Taxonomy" id="157652"/>
    <lineage>
        <taxon>Eukaryota</taxon>
        <taxon>Viridiplantae</taxon>
        <taxon>Streptophyta</taxon>
        <taxon>Embryophyta</taxon>
        <taxon>Tracheophyta</taxon>
        <taxon>Spermatophyta</taxon>
        <taxon>Magnoliopsida</taxon>
        <taxon>eudicotyledons</taxon>
        <taxon>Gunneridae</taxon>
        <taxon>Pentapetalae</taxon>
        <taxon>rosids</taxon>
        <taxon>fabids</taxon>
        <taxon>Fabales</taxon>
        <taxon>Fabaceae</taxon>
        <taxon>Papilionoideae</taxon>
        <taxon>50 kb inversion clade</taxon>
        <taxon>NPAAA clade</taxon>
        <taxon>indigoferoid/millettioid clade</taxon>
        <taxon>Phaseoleae</taxon>
        <taxon>Mucuna</taxon>
    </lineage>
</organism>
<comment type="caution">
    <text evidence="1">The sequence shown here is derived from an EMBL/GenBank/DDBJ whole genome shotgun (WGS) entry which is preliminary data.</text>
</comment>
<dbReference type="OrthoDB" id="685909at2759"/>
<feature type="non-terminal residue" evidence="1">
    <location>
        <position position="1"/>
    </location>
</feature>
<dbReference type="AlphaFoldDB" id="A0A371GBD1"/>
<sequence>MVDAICRWGPWSVEVLPCRSDEIVCKWATEIEEPLFYLYETLFSKLGIRLPFTNFEQVALRALNDHFFRVAAKSAGRNLLFGDFGEPLFPLYWSNQPAILVTVDQDHLESWEEEFVVELNQLPTLSYSKLISAKGHRCMRARSSLSMTLGVIEASLLAVARLVEEKTQPPPVVVLESVGESPLLVVEEIGGSSAKRAVKAGALQSQE</sequence>
<reference evidence="1" key="1">
    <citation type="submission" date="2018-05" db="EMBL/GenBank/DDBJ databases">
        <title>Draft genome of Mucuna pruriens seed.</title>
        <authorList>
            <person name="Nnadi N.E."/>
            <person name="Vos R."/>
            <person name="Hasami M.H."/>
            <person name="Devisetty U.K."/>
            <person name="Aguiy J.C."/>
        </authorList>
    </citation>
    <scope>NUCLEOTIDE SEQUENCE [LARGE SCALE GENOMIC DNA]</scope>
    <source>
        <strain evidence="1">JCA_2017</strain>
    </source>
</reference>
<evidence type="ECO:0000313" key="2">
    <source>
        <dbReference type="Proteomes" id="UP000257109"/>
    </source>
</evidence>
<proteinExistence type="predicted"/>
<dbReference type="EMBL" id="QJKJ01006115">
    <property type="protein sequence ID" value="RDX87841.1"/>
    <property type="molecule type" value="Genomic_DNA"/>
</dbReference>
<name>A0A371GBD1_MUCPR</name>
<protein>
    <submittedName>
        <fullName evidence="1">Uncharacterized protein</fullName>
    </submittedName>
</protein>
<gene>
    <name evidence="1" type="ORF">CR513_30639</name>
</gene>
<evidence type="ECO:0000313" key="1">
    <source>
        <dbReference type="EMBL" id="RDX87841.1"/>
    </source>
</evidence>
<accession>A0A371GBD1</accession>
<keyword evidence="2" id="KW-1185">Reference proteome</keyword>
<dbReference type="Proteomes" id="UP000257109">
    <property type="component" value="Unassembled WGS sequence"/>
</dbReference>